<evidence type="ECO:0000313" key="4">
    <source>
        <dbReference type="Proteomes" id="UP000719766"/>
    </source>
</evidence>
<protein>
    <submittedName>
        <fullName evidence="3">Uncharacterized protein</fullName>
    </submittedName>
</protein>
<accession>A0A9P7ABB2</accession>
<proteinExistence type="predicted"/>
<dbReference type="RefSeq" id="XP_041152971.1">
    <property type="nucleotide sequence ID" value="XM_041300907.1"/>
</dbReference>
<dbReference type="OrthoDB" id="2697516at2759"/>
<evidence type="ECO:0000313" key="3">
    <source>
        <dbReference type="EMBL" id="KAG1785488.1"/>
    </source>
</evidence>
<sequence>MAVVTRSMKEKMDKATFYILIHTKQKTTLKGCGTRRPNIVHIYKRPLPANSVSRGTRSGVHMKRPVEPLDEDTASNTLGSEDGLVIIATQENSGDGMGQDESCEAMMDATNGSLYARSDSLVSTHTPEASVDGMREHESNEAMMDAIDPIQHAGPSEFPIKKEEHYHEVIKQEPAYNASLLSSIDQDTRSIAMQVHRSSSPSVVKEESKEMERALMFHLMGCIARR</sequence>
<dbReference type="EMBL" id="JABBWE010000130">
    <property type="protein sequence ID" value="KAG1784766.1"/>
    <property type="molecule type" value="Genomic_DNA"/>
</dbReference>
<dbReference type="EMBL" id="JABBWE010000114">
    <property type="protein sequence ID" value="KAG1785295.1"/>
    <property type="molecule type" value="Genomic_DNA"/>
</dbReference>
<comment type="caution">
    <text evidence="3">The sequence shown here is derived from an EMBL/GenBank/DDBJ whole genome shotgun (WGS) entry which is preliminary data.</text>
</comment>
<keyword evidence="4" id="KW-1185">Reference proteome</keyword>
<gene>
    <name evidence="3" type="ORF">HD556DRAFT_1314259</name>
    <name evidence="2" type="ORF">HD556DRAFT_1314407</name>
    <name evidence="1" type="ORF">HD556DRAFT_1314835</name>
</gene>
<organism evidence="3 4">
    <name type="scientific">Suillus plorans</name>
    <dbReference type="NCBI Taxonomy" id="116603"/>
    <lineage>
        <taxon>Eukaryota</taxon>
        <taxon>Fungi</taxon>
        <taxon>Dikarya</taxon>
        <taxon>Basidiomycota</taxon>
        <taxon>Agaricomycotina</taxon>
        <taxon>Agaricomycetes</taxon>
        <taxon>Agaricomycetidae</taxon>
        <taxon>Boletales</taxon>
        <taxon>Suillineae</taxon>
        <taxon>Suillaceae</taxon>
        <taxon>Suillus</taxon>
    </lineage>
</organism>
<dbReference type="Proteomes" id="UP000719766">
    <property type="component" value="Unassembled WGS sequence"/>
</dbReference>
<dbReference type="EMBL" id="JABBWE010000110">
    <property type="protein sequence ID" value="KAG1785488.1"/>
    <property type="molecule type" value="Genomic_DNA"/>
</dbReference>
<dbReference type="GeneID" id="64594671"/>
<evidence type="ECO:0000313" key="1">
    <source>
        <dbReference type="EMBL" id="KAG1784766.1"/>
    </source>
</evidence>
<dbReference type="AlphaFoldDB" id="A0A9P7ABB2"/>
<name>A0A9P7ABB2_9AGAM</name>
<evidence type="ECO:0000313" key="2">
    <source>
        <dbReference type="EMBL" id="KAG1785295.1"/>
    </source>
</evidence>
<reference evidence="3" key="1">
    <citation type="journal article" date="2020" name="New Phytol.">
        <title>Comparative genomics reveals dynamic genome evolution in host specialist ectomycorrhizal fungi.</title>
        <authorList>
            <person name="Lofgren L.A."/>
            <person name="Nguyen N.H."/>
            <person name="Vilgalys R."/>
            <person name="Ruytinx J."/>
            <person name="Liao H.L."/>
            <person name="Branco S."/>
            <person name="Kuo A."/>
            <person name="LaButti K."/>
            <person name="Lipzen A."/>
            <person name="Andreopoulos W."/>
            <person name="Pangilinan J."/>
            <person name="Riley R."/>
            <person name="Hundley H."/>
            <person name="Na H."/>
            <person name="Barry K."/>
            <person name="Grigoriev I.V."/>
            <person name="Stajich J.E."/>
            <person name="Kennedy P.G."/>
        </authorList>
    </citation>
    <scope>NUCLEOTIDE SEQUENCE</scope>
    <source>
        <strain evidence="3">S12</strain>
    </source>
</reference>